<proteinExistence type="predicted"/>
<gene>
    <name evidence="2" type="ORF">FHX52_1550</name>
</gene>
<feature type="transmembrane region" description="Helical" evidence="1">
    <location>
        <begin position="167"/>
        <end position="188"/>
    </location>
</feature>
<feature type="transmembrane region" description="Helical" evidence="1">
    <location>
        <begin position="33"/>
        <end position="52"/>
    </location>
</feature>
<evidence type="ECO:0000256" key="1">
    <source>
        <dbReference type="SAM" id="Phobius"/>
    </source>
</evidence>
<feature type="transmembrane region" description="Helical" evidence="1">
    <location>
        <begin position="103"/>
        <end position="120"/>
    </location>
</feature>
<feature type="transmembrane region" description="Helical" evidence="1">
    <location>
        <begin position="141"/>
        <end position="161"/>
    </location>
</feature>
<comment type="caution">
    <text evidence="2">The sequence shown here is derived from an EMBL/GenBank/DDBJ whole genome shotgun (WGS) entry which is preliminary data.</text>
</comment>
<feature type="transmembrane region" description="Helical" evidence="1">
    <location>
        <begin position="64"/>
        <end position="97"/>
    </location>
</feature>
<dbReference type="Proteomes" id="UP000320085">
    <property type="component" value="Unassembled WGS sequence"/>
</dbReference>
<dbReference type="OrthoDB" id="4870216at2"/>
<organism evidence="2 3">
    <name type="scientific">Humibacillus xanthopallidus</name>
    <dbReference type="NCBI Taxonomy" id="412689"/>
    <lineage>
        <taxon>Bacteria</taxon>
        <taxon>Bacillati</taxon>
        <taxon>Actinomycetota</taxon>
        <taxon>Actinomycetes</taxon>
        <taxon>Micrococcales</taxon>
        <taxon>Intrasporangiaceae</taxon>
        <taxon>Humibacillus</taxon>
    </lineage>
</organism>
<keyword evidence="1" id="KW-0472">Membrane</keyword>
<keyword evidence="1" id="KW-0812">Transmembrane</keyword>
<name>A0A543PWF1_9MICO</name>
<evidence type="ECO:0000313" key="3">
    <source>
        <dbReference type="Proteomes" id="UP000320085"/>
    </source>
</evidence>
<protein>
    <submittedName>
        <fullName evidence="2">Uncharacterized protein</fullName>
    </submittedName>
</protein>
<dbReference type="EMBL" id="VFQF01000001">
    <property type="protein sequence ID" value="TQN48418.1"/>
    <property type="molecule type" value="Genomic_DNA"/>
</dbReference>
<evidence type="ECO:0000313" key="2">
    <source>
        <dbReference type="EMBL" id="TQN48418.1"/>
    </source>
</evidence>
<sequence>MSSPPVVPPSSPVAPPPHRRRTLRFGTGPEWSFAQLGMTAVATSGVVVYLGALHRAVGGFDGVWWLLALVPLVLMPWPGSAAPLALWAVLLTGWFVLTPEGTFSWWALPAAAGAVAAHAAHALSATSPPAGSFTRVTVRRWLRHCVVALSAACAVVVAVASLSSRDLTIGAVGLVVGLLGVAAGLAWVRTSPPSSAD</sequence>
<dbReference type="AlphaFoldDB" id="A0A543PWF1"/>
<reference evidence="2 3" key="1">
    <citation type="submission" date="2019-06" db="EMBL/GenBank/DDBJ databases">
        <title>Sequencing the genomes of 1000 actinobacteria strains.</title>
        <authorList>
            <person name="Klenk H.-P."/>
        </authorList>
    </citation>
    <scope>NUCLEOTIDE SEQUENCE [LARGE SCALE GENOMIC DNA]</scope>
    <source>
        <strain evidence="2 3">DSM 21776</strain>
    </source>
</reference>
<accession>A0A543PWF1</accession>
<keyword evidence="1" id="KW-1133">Transmembrane helix</keyword>